<dbReference type="PROSITE" id="PS01269">
    <property type="entry name" value="UPF0025"/>
    <property type="match status" value="1"/>
</dbReference>
<evidence type="ECO:0000313" key="6">
    <source>
        <dbReference type="EMBL" id="MBC5665472.1"/>
    </source>
</evidence>
<evidence type="ECO:0000256" key="3">
    <source>
        <dbReference type="ARBA" id="ARBA00022801"/>
    </source>
</evidence>
<comment type="similarity">
    <text evidence="1 4">Belongs to the metallophosphoesterase superfamily. YfcE family.</text>
</comment>
<dbReference type="InterPro" id="IPR000979">
    <property type="entry name" value="Phosphodiesterase_MJ0936/Vps29"/>
</dbReference>
<sequence>MKILIVSDTHKAHVSLEQVLEREKPIDMLIHLGDVEGGADYIEALADCPVHIVAGNNDYFSDLPQEEEFVVEGNHIFITHGHYYYVSMGESDLLKEAKGRDADVVMYGHTHKPSLHEEDGVTILNPGSISYPRQSGRQKTYMIMEIDASGMPEIELKYV</sequence>
<dbReference type="Gene3D" id="3.60.21.10">
    <property type="match status" value="1"/>
</dbReference>
<dbReference type="CDD" id="cd00841">
    <property type="entry name" value="MPP_YfcE"/>
    <property type="match status" value="1"/>
</dbReference>
<dbReference type="Proteomes" id="UP000647235">
    <property type="component" value="Unassembled WGS sequence"/>
</dbReference>
<dbReference type="EC" id="3.1.4.-" evidence="4"/>
<protein>
    <recommendedName>
        <fullName evidence="4">Phosphoesterase</fullName>
        <ecNumber evidence="4">3.1.4.-</ecNumber>
    </recommendedName>
</protein>
<keyword evidence="2 4" id="KW-0479">Metal-binding</keyword>
<feature type="domain" description="Calcineurin-like phosphoesterase" evidence="5">
    <location>
        <begin position="1"/>
        <end position="148"/>
    </location>
</feature>
<dbReference type="NCBIfam" id="TIGR00040">
    <property type="entry name" value="yfcE"/>
    <property type="match status" value="1"/>
</dbReference>
<dbReference type="Pfam" id="PF12850">
    <property type="entry name" value="Metallophos_2"/>
    <property type="match status" value="1"/>
</dbReference>
<comment type="cofactor">
    <cofactor evidence="4">
        <name>a divalent metal cation</name>
        <dbReference type="ChEBI" id="CHEBI:60240"/>
    </cofactor>
</comment>
<dbReference type="InterPro" id="IPR041802">
    <property type="entry name" value="MPP_YfcE"/>
</dbReference>
<dbReference type="SUPFAM" id="SSF56300">
    <property type="entry name" value="Metallo-dependent phosphatases"/>
    <property type="match status" value="1"/>
</dbReference>
<accession>A0ABR7EWV4</accession>
<evidence type="ECO:0000256" key="1">
    <source>
        <dbReference type="ARBA" id="ARBA00008950"/>
    </source>
</evidence>
<proteinExistence type="inferred from homology"/>
<evidence type="ECO:0000313" key="7">
    <source>
        <dbReference type="Proteomes" id="UP000647235"/>
    </source>
</evidence>
<dbReference type="RefSeq" id="WP_186855932.1">
    <property type="nucleotide sequence ID" value="NZ_JACOOY010000011.1"/>
</dbReference>
<evidence type="ECO:0000259" key="5">
    <source>
        <dbReference type="Pfam" id="PF12850"/>
    </source>
</evidence>
<gene>
    <name evidence="6" type="ORF">H8S07_09315</name>
</gene>
<keyword evidence="3" id="KW-0378">Hydrolase</keyword>
<evidence type="ECO:0000256" key="4">
    <source>
        <dbReference type="RuleBase" id="RU362039"/>
    </source>
</evidence>
<dbReference type="InterPro" id="IPR029052">
    <property type="entry name" value="Metallo-depent_PP-like"/>
</dbReference>
<evidence type="ECO:0000256" key="2">
    <source>
        <dbReference type="ARBA" id="ARBA00022723"/>
    </source>
</evidence>
<dbReference type="InterPro" id="IPR024654">
    <property type="entry name" value="Calcineurin-like_PHP_lpxH"/>
</dbReference>
<keyword evidence="7" id="KW-1185">Reference proteome</keyword>
<dbReference type="EMBL" id="JACOOY010000011">
    <property type="protein sequence ID" value="MBC5665472.1"/>
    <property type="molecule type" value="Genomic_DNA"/>
</dbReference>
<comment type="caution">
    <text evidence="6">The sequence shown here is derived from an EMBL/GenBank/DDBJ whole genome shotgun (WGS) entry which is preliminary data.</text>
</comment>
<dbReference type="InterPro" id="IPR020935">
    <property type="entry name" value="PdiEstase_YfcE_CS"/>
</dbReference>
<dbReference type="PANTHER" id="PTHR11124">
    <property type="entry name" value="VACUOLAR SORTING PROTEIN VPS29"/>
    <property type="match status" value="1"/>
</dbReference>
<reference evidence="6 7" key="1">
    <citation type="submission" date="2020-08" db="EMBL/GenBank/DDBJ databases">
        <title>Genome public.</title>
        <authorList>
            <person name="Liu C."/>
            <person name="Sun Q."/>
        </authorList>
    </citation>
    <scope>NUCLEOTIDE SEQUENCE [LARGE SCALE GENOMIC DNA]</scope>
    <source>
        <strain evidence="6 7">NSJ-36</strain>
    </source>
</reference>
<name>A0ABR7EWV4_9FIRM</name>
<organism evidence="6 7">
    <name type="scientific">Dorea hominis</name>
    <dbReference type="NCBI Taxonomy" id="2763040"/>
    <lineage>
        <taxon>Bacteria</taxon>
        <taxon>Bacillati</taxon>
        <taxon>Bacillota</taxon>
        <taxon>Clostridia</taxon>
        <taxon>Lachnospirales</taxon>
        <taxon>Lachnospiraceae</taxon>
        <taxon>Dorea</taxon>
    </lineage>
</organism>